<dbReference type="PANTHER" id="PTHR30462:SF0">
    <property type="entry name" value="INTERMEMBRANE TRANSPORT PROTEIN YEBT"/>
    <property type="match status" value="1"/>
</dbReference>
<dbReference type="InterPro" id="IPR051800">
    <property type="entry name" value="PqiA-PqiB_transport"/>
</dbReference>
<reference evidence="9 10" key="1">
    <citation type="journal article" date="2011" name="J. Bacteriol.">
        <title>Draft genome sequence of the polycyclic aromatic hydrocarbon-degrading, genetically engineered bioluminescent bioreporter Pseudomonas fluorescens HK44.</title>
        <authorList>
            <person name="Chauhan A."/>
            <person name="Layton A.C."/>
            <person name="Williams D.E."/>
            <person name="Smartt A.E."/>
            <person name="Ripp S."/>
            <person name="Karpinets T.V."/>
            <person name="Brown S.D."/>
            <person name="Sayler G.S."/>
        </authorList>
    </citation>
    <scope>NUCLEOTIDE SEQUENCE [LARGE SCALE GENOMIC DNA]</scope>
    <source>
        <strain evidence="9 10">HK44</strain>
    </source>
</reference>
<evidence type="ECO:0000313" key="9">
    <source>
        <dbReference type="EMBL" id="EXF95574.1"/>
    </source>
</evidence>
<feature type="domain" description="Mce/MlaD" evidence="8">
    <location>
        <begin position="396"/>
        <end position="457"/>
    </location>
</feature>
<dbReference type="RefSeq" id="WP_019693706.1">
    <property type="nucleotide sequence ID" value="NZ_AFOY02000005.1"/>
</dbReference>
<dbReference type="Proteomes" id="UP000022611">
    <property type="component" value="Unassembled WGS sequence"/>
</dbReference>
<gene>
    <name evidence="9" type="ORF">HK44_023455</name>
</gene>
<comment type="subcellular location">
    <subcellularLocation>
        <location evidence="1">Cell inner membrane</location>
    </subcellularLocation>
</comment>
<evidence type="ECO:0000256" key="1">
    <source>
        <dbReference type="ARBA" id="ARBA00004533"/>
    </source>
</evidence>
<keyword evidence="2" id="KW-1003">Cell membrane</keyword>
<keyword evidence="5 7" id="KW-1133">Transmembrane helix</keyword>
<feature type="domain" description="Mce/MlaD" evidence="8">
    <location>
        <begin position="280"/>
        <end position="371"/>
    </location>
</feature>
<dbReference type="PATRIC" id="fig|1042209.11.peg.1236"/>
<name>A0A010S4J1_PSEFL</name>
<dbReference type="EMBL" id="AFOY02000005">
    <property type="protein sequence ID" value="EXF95574.1"/>
    <property type="molecule type" value="Genomic_DNA"/>
</dbReference>
<dbReference type="InterPro" id="IPR003399">
    <property type="entry name" value="Mce/MlaD"/>
</dbReference>
<feature type="transmembrane region" description="Helical" evidence="7">
    <location>
        <begin position="12"/>
        <end position="34"/>
    </location>
</feature>
<keyword evidence="6 7" id="KW-0472">Membrane</keyword>
<evidence type="ECO:0000256" key="4">
    <source>
        <dbReference type="ARBA" id="ARBA00022692"/>
    </source>
</evidence>
<accession>A0A010S4J1</accession>
<dbReference type="eggNOG" id="COG3008">
    <property type="taxonomic scope" value="Bacteria"/>
</dbReference>
<evidence type="ECO:0000256" key="2">
    <source>
        <dbReference type="ARBA" id="ARBA00022475"/>
    </source>
</evidence>
<protein>
    <submittedName>
        <fullName evidence="9">Mammalian cell entry protein</fullName>
    </submittedName>
</protein>
<evidence type="ECO:0000256" key="3">
    <source>
        <dbReference type="ARBA" id="ARBA00022519"/>
    </source>
</evidence>
<dbReference type="PANTHER" id="PTHR30462">
    <property type="entry name" value="INTERMEMBRANE TRANSPORT PROTEIN PQIB-RELATED"/>
    <property type="match status" value="1"/>
</dbReference>
<evidence type="ECO:0000259" key="8">
    <source>
        <dbReference type="Pfam" id="PF02470"/>
    </source>
</evidence>
<keyword evidence="3" id="KW-0997">Cell inner membrane</keyword>
<dbReference type="AlphaFoldDB" id="A0A010S4J1"/>
<keyword evidence="4 7" id="KW-0812">Transmembrane</keyword>
<evidence type="ECO:0000256" key="6">
    <source>
        <dbReference type="ARBA" id="ARBA00023136"/>
    </source>
</evidence>
<dbReference type="HOGENOM" id="CLU_015836_0_0_6"/>
<feature type="domain" description="Mce/MlaD" evidence="8">
    <location>
        <begin position="157"/>
        <end position="226"/>
    </location>
</feature>
<dbReference type="OrthoDB" id="9806984at2"/>
<dbReference type="GO" id="GO:0005886">
    <property type="term" value="C:plasma membrane"/>
    <property type="evidence" value="ECO:0007669"/>
    <property type="project" value="UniProtKB-SubCell"/>
</dbReference>
<evidence type="ECO:0000256" key="7">
    <source>
        <dbReference type="SAM" id="Phobius"/>
    </source>
</evidence>
<dbReference type="Pfam" id="PF02470">
    <property type="entry name" value="MlaD"/>
    <property type="match status" value="6"/>
</dbReference>
<evidence type="ECO:0000313" key="10">
    <source>
        <dbReference type="Proteomes" id="UP000022611"/>
    </source>
</evidence>
<organism evidence="9 10">
    <name type="scientific">Pseudomonas fluorescens HK44</name>
    <dbReference type="NCBI Taxonomy" id="1042209"/>
    <lineage>
        <taxon>Bacteria</taxon>
        <taxon>Pseudomonadati</taxon>
        <taxon>Pseudomonadota</taxon>
        <taxon>Gammaproteobacteria</taxon>
        <taxon>Pseudomonadales</taxon>
        <taxon>Pseudomonadaceae</taxon>
        <taxon>Pseudomonas</taxon>
    </lineage>
</organism>
<feature type="domain" description="Mce/MlaD" evidence="8">
    <location>
        <begin position="41"/>
        <end position="134"/>
    </location>
</feature>
<evidence type="ECO:0000256" key="5">
    <source>
        <dbReference type="ARBA" id="ARBA00022989"/>
    </source>
</evidence>
<sequence>MTDLPKAKTRPASNWSAIWVLPLIALMIGGWLGWRAYNETGIEVQVRFESGEGIQANKTEVVYKGMPVGKVKSLTLDDEGKPRGVIATIEMNKDVERYLRTSTRFWLVKPSVSLAGITGLETLVSGNYVAISPGEGESSRKFTALTKEPPLSDSKPGLHLTIKADRLGSLNRGSPVFYKQIQVGQVKSYLLSEDQSTVEIKVFIEPTYANLVRKHTRFWNASGISIDANLSGVKVRSESLASIVAGGIAFATPDNRKDSPPTDPSLPFRLYEDFDAAQAGIRVKVKLSDFEGLQAGRTPVMYKGIQVGNLKALKIDPDLSSATAELTLDPLAEDYLVTGTQFWVVKPSISLAGITGLEALVKGNYIAVRPGDKGGAPQREFEARPKPPPLDLRSPGLHLVLFTENLGSLEVGSPILYKQVKVGSVQSYQFSRTKKQLVIGVHIEKEYEGLVNASTRFWNASGITLTGGLTGGIQVKSESLQSLMAGGIAFETPKATAPLQKRIPRFRLFANRDEASQKGAVVTIKVDRADGLRTGTPIRFKGLDVGKVENVDLSDDLQSVLLTARITEVPERIARVGSQFWVVKPELGLIKTSNLETLVTGQYIEVQPAAKNLGSQKSFVALPQPPEATTQEAGLSLVLSAARRGSLKTGVPVTYREITVGKVTGYELGQTADRVLVHILIEPKYAPLVRSGTRFWNTSGFGLDFGLFKGATVRTESLETLIQGGIAFATPDGDRMGNPARPEQTFPLFDKFEDEWLTWAPKIPLGK</sequence>
<comment type="caution">
    <text evidence="9">The sequence shown here is derived from an EMBL/GenBank/DDBJ whole genome shotgun (WGS) entry which is preliminary data.</text>
</comment>
<feature type="domain" description="Mce/MlaD" evidence="8">
    <location>
        <begin position="521"/>
        <end position="608"/>
    </location>
</feature>
<proteinExistence type="predicted"/>
<feature type="domain" description="Mce/MlaD" evidence="8">
    <location>
        <begin position="636"/>
        <end position="694"/>
    </location>
</feature>